<accession>A0ACB8AWP7</accession>
<reference evidence="1" key="1">
    <citation type="journal article" date="2021" name="New Phytol.">
        <title>Evolutionary innovations through gain and loss of genes in the ectomycorrhizal Boletales.</title>
        <authorList>
            <person name="Wu G."/>
            <person name="Miyauchi S."/>
            <person name="Morin E."/>
            <person name="Kuo A."/>
            <person name="Drula E."/>
            <person name="Varga T."/>
            <person name="Kohler A."/>
            <person name="Feng B."/>
            <person name="Cao Y."/>
            <person name="Lipzen A."/>
            <person name="Daum C."/>
            <person name="Hundley H."/>
            <person name="Pangilinan J."/>
            <person name="Johnson J."/>
            <person name="Barry K."/>
            <person name="LaButti K."/>
            <person name="Ng V."/>
            <person name="Ahrendt S."/>
            <person name="Min B."/>
            <person name="Choi I.G."/>
            <person name="Park H."/>
            <person name="Plett J.M."/>
            <person name="Magnuson J."/>
            <person name="Spatafora J.W."/>
            <person name="Nagy L.G."/>
            <person name="Henrissat B."/>
            <person name="Grigoriev I.V."/>
            <person name="Yang Z.L."/>
            <person name="Xu J."/>
            <person name="Martin F.M."/>
        </authorList>
    </citation>
    <scope>NUCLEOTIDE SEQUENCE</scope>
    <source>
        <strain evidence="1">KUC20120723A-06</strain>
    </source>
</reference>
<evidence type="ECO:0000313" key="2">
    <source>
        <dbReference type="Proteomes" id="UP000790709"/>
    </source>
</evidence>
<dbReference type="EMBL" id="MU267081">
    <property type="protein sequence ID" value="KAH7917401.1"/>
    <property type="molecule type" value="Genomic_DNA"/>
</dbReference>
<comment type="caution">
    <text evidence="1">The sequence shown here is derived from an EMBL/GenBank/DDBJ whole genome shotgun (WGS) entry which is preliminary data.</text>
</comment>
<sequence length="407" mass="46184">MNVSDPPSMNEQRESIPWTINSLTRNRIHPKFHRECGILVRKWIVRERLRGAGPVYGDRSRHSRCTCVLRVIGEILKFIVYIDLLRVPGDALAAGRDTQQEDASNTPGAPKLDLTGPHAPNISNLALCPSLPGFNFVKLHVAQHYAEVIRLLGTTDNCNMEATERLHIDYAKDTYDLTNKKAVHTQPAQQSNEYSISNKRSMAEQSCTVPVCTAVHWIKAVHTSAYCRWWHGKSPMPLVRHKHRLHPPGQQLVKHPSTHQVPFKVLADAFRAKSFMAALKTFIAGYRYTHSLSCNRQENVTLAITGVDVWHKIKFHVPNPQTDTKPAVGHIAHAEPQRPQPKGARGSLVARFDTVLVNKHEMGEIGMEGKRVTQLRVIFKLPEKYSAQLFRKDAPRFLAYMDWFSRQ</sequence>
<proteinExistence type="predicted"/>
<organism evidence="1 2">
    <name type="scientific">Leucogyrophana mollusca</name>
    <dbReference type="NCBI Taxonomy" id="85980"/>
    <lineage>
        <taxon>Eukaryota</taxon>
        <taxon>Fungi</taxon>
        <taxon>Dikarya</taxon>
        <taxon>Basidiomycota</taxon>
        <taxon>Agaricomycotina</taxon>
        <taxon>Agaricomycetes</taxon>
        <taxon>Agaricomycetidae</taxon>
        <taxon>Boletales</taxon>
        <taxon>Boletales incertae sedis</taxon>
        <taxon>Leucogyrophana</taxon>
    </lineage>
</organism>
<protein>
    <submittedName>
        <fullName evidence="1">Uncharacterized protein</fullName>
    </submittedName>
</protein>
<keyword evidence="2" id="KW-1185">Reference proteome</keyword>
<evidence type="ECO:0000313" key="1">
    <source>
        <dbReference type="EMBL" id="KAH7917401.1"/>
    </source>
</evidence>
<gene>
    <name evidence="1" type="ORF">BV22DRAFT_1052456</name>
</gene>
<name>A0ACB8AWP7_9AGAM</name>
<dbReference type="Proteomes" id="UP000790709">
    <property type="component" value="Unassembled WGS sequence"/>
</dbReference>